<gene>
    <name evidence="5" type="ORF">QWI33_25195</name>
</gene>
<protein>
    <submittedName>
        <fullName evidence="5">S1 RNA-binding domain-containing protein</fullName>
    </submittedName>
</protein>
<dbReference type="SUPFAM" id="SSF50249">
    <property type="entry name" value="Nucleic acid-binding proteins"/>
    <property type="match status" value="2"/>
</dbReference>
<feature type="domain" description="S1 motif" evidence="4">
    <location>
        <begin position="335"/>
        <end position="404"/>
    </location>
</feature>
<accession>A0ABT7YWN0</accession>
<dbReference type="CDD" id="cd00164">
    <property type="entry name" value="S1_like"/>
    <property type="match status" value="1"/>
</dbReference>
<comment type="caution">
    <text evidence="5">The sequence shown here is derived from an EMBL/GenBank/DDBJ whole genome shotgun (WGS) entry which is preliminary data.</text>
</comment>
<dbReference type="PANTHER" id="PTHR10724">
    <property type="entry name" value="30S RIBOSOMAL PROTEIN S1"/>
    <property type="match status" value="1"/>
</dbReference>
<dbReference type="Pfam" id="PF00575">
    <property type="entry name" value="S1"/>
    <property type="match status" value="2"/>
</dbReference>
<evidence type="ECO:0000256" key="2">
    <source>
        <dbReference type="ARBA" id="ARBA00022980"/>
    </source>
</evidence>
<sequence>MPPYIYRVTKYDPADRDESGHYVGTEDTDSDRGPVEAAYLQAVATFAGDAGIDSLTIREPTVAGSNRFGAAPAAPGHGLVGIFPPDLTGYHDGADVTLDVAQELVRAMLRETGAWCRLEVDDRFTVHVGWDQYVYISTHAPSEDALACTRELGLFPEPLDASPYDAEFDEYDVEQRPADDDFWARLRWSVAMGQTAILEETAVAGVPRWHRLTRDTMDSVRSHLAPRAMLTVWPDLSTDLAAVVDELPEEGLADLVWERDDGRIAGVTADDAEFGELAALIRSAKAAAVSFDGAARQPLFTAVLPDHDGALRARWRTEPTESDRRWAVLKTLRRGQVCTGTVTDIPPFQVTFVDIGGVIGQINVSELSWRHIDHPTDIVAVGQEVTVQILDVDMVRERVALSLRAAERNPLEAFVERVGQIVTGPVTKVLPIGVVVRIEDCADGFEGLLLNEAVSDMLDHIKDGFERQVLDETDRGPLAVGDVIAVRIVEVDPSRRHIRLAHADPPREEPANEDQR</sequence>
<evidence type="ECO:0000259" key="4">
    <source>
        <dbReference type="PROSITE" id="PS50126"/>
    </source>
</evidence>
<proteinExistence type="inferred from homology"/>
<organism evidence="5 6">
    <name type="scientific">Glycomyces tritici</name>
    <dbReference type="NCBI Taxonomy" id="2665176"/>
    <lineage>
        <taxon>Bacteria</taxon>
        <taxon>Bacillati</taxon>
        <taxon>Actinomycetota</taxon>
        <taxon>Actinomycetes</taxon>
        <taxon>Glycomycetales</taxon>
        <taxon>Glycomycetaceae</taxon>
        <taxon>Glycomyces</taxon>
    </lineage>
</organism>
<dbReference type="PANTHER" id="PTHR10724:SF7">
    <property type="entry name" value="SMALL RIBOSOMAL SUBUNIT PROTEIN BS1C"/>
    <property type="match status" value="1"/>
</dbReference>
<keyword evidence="3" id="KW-0687">Ribonucleoprotein</keyword>
<evidence type="ECO:0000256" key="1">
    <source>
        <dbReference type="ARBA" id="ARBA00006767"/>
    </source>
</evidence>
<evidence type="ECO:0000313" key="6">
    <source>
        <dbReference type="Proteomes" id="UP001171902"/>
    </source>
</evidence>
<evidence type="ECO:0000313" key="5">
    <source>
        <dbReference type="EMBL" id="MDN3243042.1"/>
    </source>
</evidence>
<name>A0ABT7YWN0_9ACTN</name>
<dbReference type="InterPro" id="IPR050437">
    <property type="entry name" value="Ribos_protein_bS1-like"/>
</dbReference>
<evidence type="ECO:0000256" key="3">
    <source>
        <dbReference type="ARBA" id="ARBA00023274"/>
    </source>
</evidence>
<dbReference type="RefSeq" id="WP_289959602.1">
    <property type="nucleotide sequence ID" value="NZ_JAUEMJ010000011.1"/>
</dbReference>
<dbReference type="PROSITE" id="PS50126">
    <property type="entry name" value="S1"/>
    <property type="match status" value="2"/>
</dbReference>
<keyword evidence="2" id="KW-0689">Ribosomal protein</keyword>
<reference evidence="5" key="1">
    <citation type="submission" date="2023-06" db="EMBL/GenBank/DDBJ databases">
        <title>Gycomyces niveus sp.nov., a novel actinomycete isolated from soil in Shouguang.</title>
        <authorList>
            <person name="Yang X."/>
            <person name="Zhao J."/>
        </authorList>
    </citation>
    <scope>NUCLEOTIDE SEQUENCE</scope>
    <source>
        <strain evidence="5">NEAU C2</strain>
    </source>
</reference>
<dbReference type="EMBL" id="JAUEMJ010000011">
    <property type="protein sequence ID" value="MDN3243042.1"/>
    <property type="molecule type" value="Genomic_DNA"/>
</dbReference>
<dbReference type="Gene3D" id="2.40.50.140">
    <property type="entry name" value="Nucleic acid-binding proteins"/>
    <property type="match status" value="2"/>
</dbReference>
<dbReference type="SMART" id="SM00316">
    <property type="entry name" value="S1"/>
    <property type="match status" value="2"/>
</dbReference>
<keyword evidence="6" id="KW-1185">Reference proteome</keyword>
<dbReference type="InterPro" id="IPR012340">
    <property type="entry name" value="NA-bd_OB-fold"/>
</dbReference>
<comment type="similarity">
    <text evidence="1">Belongs to the bacterial ribosomal protein bS1 family.</text>
</comment>
<dbReference type="InterPro" id="IPR003029">
    <property type="entry name" value="S1_domain"/>
</dbReference>
<feature type="domain" description="S1 motif" evidence="4">
    <location>
        <begin position="419"/>
        <end position="503"/>
    </location>
</feature>
<dbReference type="Proteomes" id="UP001171902">
    <property type="component" value="Unassembled WGS sequence"/>
</dbReference>